<proteinExistence type="predicted"/>
<reference evidence="1 2" key="1">
    <citation type="submission" date="2017-04" db="EMBL/GenBank/DDBJ databases">
        <authorList>
            <person name="Afonso C.L."/>
            <person name="Miller P.J."/>
            <person name="Scott M.A."/>
            <person name="Spackman E."/>
            <person name="Goraichik I."/>
            <person name="Dimitrov K.M."/>
            <person name="Suarez D.L."/>
            <person name="Swayne D.E."/>
        </authorList>
    </citation>
    <scope>NUCLEOTIDE SEQUENCE [LARGE SCALE GENOMIC DNA]</scope>
    <source>
        <strain evidence="1 2">DSM 11622</strain>
    </source>
</reference>
<sequence length="100" mass="11619">MIYLKKQAAQGPSCAFIRPLDEKVGLKLETLRGLHNYICNFIQRSFSFERRICSPEWYSGLTRSVKPRVSNRQQTVDSRSARARSATPGYIYSRLHFLYS</sequence>
<dbReference type="Proteomes" id="UP000192266">
    <property type="component" value="Unassembled WGS sequence"/>
</dbReference>
<evidence type="ECO:0000313" key="1">
    <source>
        <dbReference type="EMBL" id="SMB97734.1"/>
    </source>
</evidence>
<accession>A0A1W1VXY9</accession>
<name>A0A1W1VXY9_9BACT</name>
<gene>
    <name evidence="1" type="ORF">SAMN00120144_1600</name>
</gene>
<dbReference type="EMBL" id="FWWW01000076">
    <property type="protein sequence ID" value="SMB97734.1"/>
    <property type="molecule type" value="Genomic_DNA"/>
</dbReference>
<protein>
    <submittedName>
        <fullName evidence="1">Uncharacterized protein</fullName>
    </submittedName>
</protein>
<dbReference type="AlphaFoldDB" id="A0A1W1VXY9"/>
<keyword evidence="2" id="KW-1185">Reference proteome</keyword>
<organism evidence="1 2">
    <name type="scientific">Hymenobacter roseosalivarius DSM 11622</name>
    <dbReference type="NCBI Taxonomy" id="645990"/>
    <lineage>
        <taxon>Bacteria</taxon>
        <taxon>Pseudomonadati</taxon>
        <taxon>Bacteroidota</taxon>
        <taxon>Cytophagia</taxon>
        <taxon>Cytophagales</taxon>
        <taxon>Hymenobacteraceae</taxon>
        <taxon>Hymenobacter</taxon>
    </lineage>
</organism>
<dbReference type="STRING" id="645990.SAMN00120144_1600"/>
<evidence type="ECO:0000313" key="2">
    <source>
        <dbReference type="Proteomes" id="UP000192266"/>
    </source>
</evidence>